<evidence type="ECO:0000313" key="2">
    <source>
        <dbReference type="Proteomes" id="UP000824540"/>
    </source>
</evidence>
<name>A0A8T2NXY3_9TELE</name>
<proteinExistence type="predicted"/>
<accession>A0A8T2NXY3</accession>
<comment type="caution">
    <text evidence="1">The sequence shown here is derived from an EMBL/GenBank/DDBJ whole genome shotgun (WGS) entry which is preliminary data.</text>
</comment>
<dbReference type="EMBL" id="JAFBMS010000029">
    <property type="protein sequence ID" value="KAG9342298.1"/>
    <property type="molecule type" value="Genomic_DNA"/>
</dbReference>
<gene>
    <name evidence="1" type="ORF">JZ751_016800</name>
</gene>
<organism evidence="1 2">
    <name type="scientific">Albula glossodonta</name>
    <name type="common">roundjaw bonefish</name>
    <dbReference type="NCBI Taxonomy" id="121402"/>
    <lineage>
        <taxon>Eukaryota</taxon>
        <taxon>Metazoa</taxon>
        <taxon>Chordata</taxon>
        <taxon>Craniata</taxon>
        <taxon>Vertebrata</taxon>
        <taxon>Euteleostomi</taxon>
        <taxon>Actinopterygii</taxon>
        <taxon>Neopterygii</taxon>
        <taxon>Teleostei</taxon>
        <taxon>Albuliformes</taxon>
        <taxon>Albulidae</taxon>
        <taxon>Albula</taxon>
    </lineage>
</organism>
<protein>
    <submittedName>
        <fullName evidence="1">Uncharacterized protein</fullName>
    </submittedName>
</protein>
<keyword evidence="2" id="KW-1185">Reference proteome</keyword>
<dbReference type="Proteomes" id="UP000824540">
    <property type="component" value="Unassembled WGS sequence"/>
</dbReference>
<dbReference type="AlphaFoldDB" id="A0A8T2NXY3"/>
<evidence type="ECO:0000313" key="1">
    <source>
        <dbReference type="EMBL" id="KAG9342298.1"/>
    </source>
</evidence>
<reference evidence="1" key="1">
    <citation type="thesis" date="2021" institute="BYU ScholarsArchive" country="Provo, UT, USA">
        <title>Applications of and Algorithms for Genome Assembly and Genomic Analyses with an Emphasis on Marine Teleosts.</title>
        <authorList>
            <person name="Pickett B.D."/>
        </authorList>
    </citation>
    <scope>NUCLEOTIDE SEQUENCE</scope>
    <source>
        <strain evidence="1">HI-2016</strain>
    </source>
</reference>
<sequence length="192" mass="21190">MSLFSLFKKVTKKKTTSVPDAFVVRSLNVNELHCWLEMQTIEEQGRLFFTERKKSAPQTAKDKLCWPQTPHAAVQLRVWRTGPRTEQRAQLFPLLLPAARSSTVSSSESPRRPVRRGTTTKGALLSTCAANRRLLLENQAAVSRLGAPHCLLGRGREGGAGCLTGPGLALLREAALCSRCKKALKRRSLALD</sequence>